<proteinExistence type="predicted"/>
<keyword evidence="2" id="KW-1003">Cell membrane</keyword>
<evidence type="ECO:0000313" key="8">
    <source>
        <dbReference type="EMBL" id="VAX19042.1"/>
    </source>
</evidence>
<evidence type="ECO:0000256" key="2">
    <source>
        <dbReference type="ARBA" id="ARBA00022475"/>
    </source>
</evidence>
<dbReference type="Pfam" id="PF02687">
    <property type="entry name" value="FtsX"/>
    <property type="match status" value="1"/>
</dbReference>
<dbReference type="AlphaFoldDB" id="A0A3B1BSZ0"/>
<evidence type="ECO:0000256" key="3">
    <source>
        <dbReference type="ARBA" id="ARBA00022692"/>
    </source>
</evidence>
<keyword evidence="4 6" id="KW-1133">Transmembrane helix</keyword>
<reference evidence="8" key="1">
    <citation type="submission" date="2018-06" db="EMBL/GenBank/DDBJ databases">
        <authorList>
            <person name="Zhirakovskaya E."/>
        </authorList>
    </citation>
    <scope>NUCLEOTIDE SEQUENCE</scope>
</reference>
<feature type="transmembrane region" description="Helical" evidence="6">
    <location>
        <begin position="20"/>
        <end position="39"/>
    </location>
</feature>
<dbReference type="InterPro" id="IPR003838">
    <property type="entry name" value="ABC3_permease_C"/>
</dbReference>
<accession>A0A3B1BSZ0</accession>
<organism evidence="8">
    <name type="scientific">hydrothermal vent metagenome</name>
    <dbReference type="NCBI Taxonomy" id="652676"/>
    <lineage>
        <taxon>unclassified sequences</taxon>
        <taxon>metagenomes</taxon>
        <taxon>ecological metagenomes</taxon>
    </lineage>
</organism>
<dbReference type="InterPro" id="IPR051447">
    <property type="entry name" value="Lipoprotein-release_system"/>
</dbReference>
<dbReference type="PANTHER" id="PTHR30489">
    <property type="entry name" value="LIPOPROTEIN-RELEASING SYSTEM TRANSMEMBRANE PROTEIN LOLE"/>
    <property type="match status" value="1"/>
</dbReference>
<sequence length="409" mass="44144">MKILPFALRGLSRNKTRSIVTTGAMAFAGTIMIFYLSLLEGFTETFERNTVGMSTGDMQIHAKGYRDDPDLYNRIDNAGQIIEKLEALGFSASPRLYGYGLAASGSASSGINLRGVDLEKEPSVTQLHKHILKGAWLDKADKHGVALGGKLARTLGVGVGDELIILSQAADGSMANDLYIARGILKSVGEMIDRAGFFMTDDAFRDVMVMPEGTHEIAVSTRKTGIELKTAVKMVSQVAKGYETLSWRKLQPVVARLIDNAKAGTIITLLIIYSAIGMVVLNAMLMSVFERIREFGVMKAIGVSPWQIIAVVFAEALFQASIASVIAFTVGLALSLHFQTYGIDLSTWTGSAVESSIGGVALDPVWYTHVTFDTVTMPLEFLVLIVGIAVLYPGIKAAVIQPVKAIHHQ</sequence>
<feature type="transmembrane region" description="Helical" evidence="6">
    <location>
        <begin position="381"/>
        <end position="399"/>
    </location>
</feature>
<dbReference type="EMBL" id="UOGB01000131">
    <property type="protein sequence ID" value="VAX19042.1"/>
    <property type="molecule type" value="Genomic_DNA"/>
</dbReference>
<evidence type="ECO:0000256" key="6">
    <source>
        <dbReference type="SAM" id="Phobius"/>
    </source>
</evidence>
<evidence type="ECO:0000256" key="1">
    <source>
        <dbReference type="ARBA" id="ARBA00004651"/>
    </source>
</evidence>
<name>A0A3B1BSZ0_9ZZZZ</name>
<dbReference type="GO" id="GO:0044874">
    <property type="term" value="P:lipoprotein localization to outer membrane"/>
    <property type="evidence" value="ECO:0007669"/>
    <property type="project" value="TreeGrafter"/>
</dbReference>
<dbReference type="PANTHER" id="PTHR30489:SF0">
    <property type="entry name" value="LIPOPROTEIN-RELEASING SYSTEM TRANSMEMBRANE PROTEIN LOLE"/>
    <property type="match status" value="1"/>
</dbReference>
<feature type="transmembrane region" description="Helical" evidence="6">
    <location>
        <begin position="266"/>
        <end position="289"/>
    </location>
</feature>
<keyword evidence="3 6" id="KW-0812">Transmembrane</keyword>
<gene>
    <name evidence="8" type="ORF">MNBD_NITROSPINAE03-924</name>
</gene>
<feature type="transmembrane region" description="Helical" evidence="6">
    <location>
        <begin position="310"/>
        <end position="338"/>
    </location>
</feature>
<evidence type="ECO:0000256" key="4">
    <source>
        <dbReference type="ARBA" id="ARBA00022989"/>
    </source>
</evidence>
<feature type="domain" description="ABC3 transporter permease C-terminal" evidence="7">
    <location>
        <begin position="267"/>
        <end position="391"/>
    </location>
</feature>
<protein>
    <recommendedName>
        <fullName evidence="7">ABC3 transporter permease C-terminal domain-containing protein</fullName>
    </recommendedName>
</protein>
<evidence type="ECO:0000259" key="7">
    <source>
        <dbReference type="Pfam" id="PF02687"/>
    </source>
</evidence>
<keyword evidence="5 6" id="KW-0472">Membrane</keyword>
<comment type="subcellular location">
    <subcellularLocation>
        <location evidence="1">Cell membrane</location>
        <topology evidence="1">Multi-pass membrane protein</topology>
    </subcellularLocation>
</comment>
<dbReference type="GO" id="GO:0098797">
    <property type="term" value="C:plasma membrane protein complex"/>
    <property type="evidence" value="ECO:0007669"/>
    <property type="project" value="TreeGrafter"/>
</dbReference>
<evidence type="ECO:0000256" key="5">
    <source>
        <dbReference type="ARBA" id="ARBA00023136"/>
    </source>
</evidence>